<dbReference type="Proteomes" id="UP001059663">
    <property type="component" value="Chromosome"/>
</dbReference>
<proteinExistence type="predicted"/>
<accession>A0AC61U255</accession>
<name>A0AC61U255_9MICO</name>
<evidence type="ECO:0000313" key="1">
    <source>
        <dbReference type="EMBL" id="UUZ44095.1"/>
    </source>
</evidence>
<sequence>MAKFKNAALMLTAGETARQWAKNNPEKASDYVDKATSFIDQRTKGKYRKQLAGLSQTVKKNLAGDTIKGSAVRGETPDAPRTAQKPFPDLRA</sequence>
<dbReference type="EMBL" id="CP087977">
    <property type="protein sequence ID" value="UUZ44095.1"/>
    <property type="molecule type" value="Genomic_DNA"/>
</dbReference>
<organism evidence="1 2">
    <name type="scientific">Janibacter limosus</name>
    <dbReference type="NCBI Taxonomy" id="53458"/>
    <lineage>
        <taxon>Bacteria</taxon>
        <taxon>Bacillati</taxon>
        <taxon>Actinomycetota</taxon>
        <taxon>Actinomycetes</taxon>
        <taxon>Micrococcales</taxon>
        <taxon>Intrasporangiaceae</taxon>
        <taxon>Janibacter</taxon>
    </lineage>
</organism>
<reference evidence="1" key="1">
    <citation type="submission" date="2021-11" db="EMBL/GenBank/DDBJ databases">
        <title>Study of the species diversity of bacterial strains isolated from a unique natural object - Shulgan-Tash cave (Bashkiria).</title>
        <authorList>
            <person name="Sazanova A.L."/>
            <person name="Chirak E.R."/>
            <person name="Safronova V.I."/>
        </authorList>
    </citation>
    <scope>NUCLEOTIDE SEQUENCE</scope>
    <source>
        <strain evidence="1">P1</strain>
    </source>
</reference>
<evidence type="ECO:0000313" key="2">
    <source>
        <dbReference type="Proteomes" id="UP001059663"/>
    </source>
</evidence>
<protein>
    <submittedName>
        <fullName evidence="1">Antitoxin</fullName>
    </submittedName>
</protein>
<gene>
    <name evidence="1" type="ORF">LP422_15985</name>
</gene>